<evidence type="ECO:0000259" key="1">
    <source>
        <dbReference type="PROSITE" id="PS50181"/>
    </source>
</evidence>
<dbReference type="SMART" id="SM00256">
    <property type="entry name" value="FBOX"/>
    <property type="match status" value="1"/>
</dbReference>
<dbReference type="InterPro" id="IPR036047">
    <property type="entry name" value="F-box-like_dom_sf"/>
</dbReference>
<protein>
    <recommendedName>
        <fullName evidence="1">F-box domain-containing protein</fullName>
    </recommendedName>
</protein>
<name>A0AAD8WRI6_LOLMU</name>
<evidence type="ECO:0000313" key="3">
    <source>
        <dbReference type="Proteomes" id="UP001231189"/>
    </source>
</evidence>
<feature type="domain" description="F-box" evidence="1">
    <location>
        <begin position="7"/>
        <end position="54"/>
    </location>
</feature>
<accession>A0AAD8WRI6</accession>
<dbReference type="PANTHER" id="PTHR31264">
    <property type="entry name" value="OS07G0554500 PROTEIN-RELATED"/>
    <property type="match status" value="1"/>
</dbReference>
<organism evidence="2 3">
    <name type="scientific">Lolium multiflorum</name>
    <name type="common">Italian ryegrass</name>
    <name type="synonym">Lolium perenne subsp. multiflorum</name>
    <dbReference type="NCBI Taxonomy" id="4521"/>
    <lineage>
        <taxon>Eukaryota</taxon>
        <taxon>Viridiplantae</taxon>
        <taxon>Streptophyta</taxon>
        <taxon>Embryophyta</taxon>
        <taxon>Tracheophyta</taxon>
        <taxon>Spermatophyta</taxon>
        <taxon>Magnoliopsida</taxon>
        <taxon>Liliopsida</taxon>
        <taxon>Poales</taxon>
        <taxon>Poaceae</taxon>
        <taxon>BOP clade</taxon>
        <taxon>Pooideae</taxon>
        <taxon>Poodae</taxon>
        <taxon>Poeae</taxon>
        <taxon>Poeae Chloroplast Group 2 (Poeae type)</taxon>
        <taxon>Loliodinae</taxon>
        <taxon>Loliinae</taxon>
        <taxon>Lolium</taxon>
    </lineage>
</organism>
<dbReference type="PANTHER" id="PTHR31264:SF32">
    <property type="entry name" value="F-BOX DOMAIN-CONTAINING PROTEIN"/>
    <property type="match status" value="1"/>
</dbReference>
<gene>
    <name evidence="2" type="ORF">QYE76_039120</name>
</gene>
<dbReference type="AlphaFoldDB" id="A0AAD8WRI6"/>
<proteinExistence type="predicted"/>
<dbReference type="SUPFAM" id="SSF81383">
    <property type="entry name" value="F-box domain"/>
    <property type="match status" value="1"/>
</dbReference>
<evidence type="ECO:0000313" key="2">
    <source>
        <dbReference type="EMBL" id="KAK1678272.1"/>
    </source>
</evidence>
<dbReference type="InterPro" id="IPR001810">
    <property type="entry name" value="F-box_dom"/>
</dbReference>
<comment type="caution">
    <text evidence="2">The sequence shown here is derived from an EMBL/GenBank/DDBJ whole genome shotgun (WGS) entry which is preliminary data.</text>
</comment>
<dbReference type="Proteomes" id="UP001231189">
    <property type="component" value="Unassembled WGS sequence"/>
</dbReference>
<dbReference type="Pfam" id="PF12937">
    <property type="entry name" value="F-box-like"/>
    <property type="match status" value="1"/>
</dbReference>
<reference evidence="2" key="1">
    <citation type="submission" date="2023-07" db="EMBL/GenBank/DDBJ databases">
        <title>A chromosome-level genome assembly of Lolium multiflorum.</title>
        <authorList>
            <person name="Chen Y."/>
            <person name="Copetti D."/>
            <person name="Kolliker R."/>
            <person name="Studer B."/>
        </authorList>
    </citation>
    <scope>NUCLEOTIDE SEQUENCE</scope>
    <source>
        <strain evidence="2">02402/16</strain>
        <tissue evidence="2">Leaf</tissue>
    </source>
</reference>
<keyword evidence="3" id="KW-1185">Reference proteome</keyword>
<dbReference type="PROSITE" id="PS50181">
    <property type="entry name" value="FBOX"/>
    <property type="match status" value="1"/>
</dbReference>
<sequence length="400" mass="44563">MATATATATQQALPDEILEEIFLRLPTAADLARASVACSSFRSAITDHSFLRRFRNLHPPPLLGIISTASFLPAQPPHPSAAAARTLANADFSCSFLPSRERWQRHDFRDGRALMAGVPEGSTVAPNDYDPRLLDMDFAVCDPLHRRYVLLPPIPGDLTALVDQPDILDVERFLSPSGEDEEEYASFVVMCLVECRAKLVLFVFSSGVGQWQAITYGSWGALIAGSVYCQLCYRYCVRGCFCWPMPEMNKMLMLDTQSMEFSSIELPPGPRTRRIVFVEAEEGRLGMFTLPDDESEFLHVLRYAVLRNDGDSPNQWQSDVAISLPLGSQYKAMGVAGGYLLLQVIPEGFYSIPKPERPDLDCFTVNLRTLELEWFCGIRHTILLPELYAGFPPSLSLPTI</sequence>
<dbReference type="EMBL" id="JAUUTY010000002">
    <property type="protein sequence ID" value="KAK1678272.1"/>
    <property type="molecule type" value="Genomic_DNA"/>
</dbReference>
<dbReference type="Gene3D" id="1.20.1280.50">
    <property type="match status" value="1"/>
</dbReference>